<evidence type="ECO:0000313" key="1">
    <source>
        <dbReference type="EMBL" id="HAS6676793.1"/>
    </source>
</evidence>
<reference evidence="4 6" key="4">
    <citation type="submission" date="2019-08" db="EMBL/GenBank/DDBJ databases">
        <title>Emerging of two pre-pandemic pathogenic O4:KUT lineages of Vibrio parahaemolyticus in coastal eastern China.</title>
        <authorList>
            <person name="Yu H."/>
        </authorList>
    </citation>
    <scope>NUCLEOTIDE SEQUENCE [LARGE SCALE GENOMIC DNA]</scope>
    <source>
        <strain evidence="4 6">HZ17-383</strain>
    </source>
</reference>
<gene>
    <name evidence="2" type="ORF">AKG60_15830</name>
    <name evidence="3" type="ORF">EHC69_19695</name>
    <name evidence="4" type="ORF">FVP01_00385</name>
    <name evidence="1" type="ORF">I7278_08220</name>
</gene>
<dbReference type="RefSeq" id="WP_005497913.1">
    <property type="nucleotide sequence ID" value="NZ_CABMHD010000003.1"/>
</dbReference>
<dbReference type="Proteomes" id="UP000464718">
    <property type="component" value="Chromosome ii"/>
</dbReference>
<accession>A0A1E4UBC9</accession>
<dbReference type="EMBL" id="CP034299">
    <property type="protein sequence ID" value="QHH11528.1"/>
    <property type="molecule type" value="Genomic_DNA"/>
</dbReference>
<organism evidence="4 6">
    <name type="scientific">Vibrio parahaemolyticus</name>
    <dbReference type="NCBI Taxonomy" id="670"/>
    <lineage>
        <taxon>Bacteria</taxon>
        <taxon>Pseudomonadati</taxon>
        <taxon>Pseudomonadota</taxon>
        <taxon>Gammaproteobacteria</taxon>
        <taxon>Vibrionales</taxon>
        <taxon>Vibrionaceae</taxon>
        <taxon>Vibrio</taxon>
    </lineage>
</organism>
<reference evidence="3 7" key="3">
    <citation type="submission" date="2018-12" db="EMBL/GenBank/DDBJ databases">
        <title>Genomic insights into the evolutionary origins and pathogenicity of five Vibrio parahaemolyticus strains isolated from the shrimp with acute hepatopancreatic necrosis disease (AHPND).</title>
        <authorList>
            <person name="Yang Q."/>
            <person name="Dong X."/>
            <person name="Xie G."/>
            <person name="Fu S."/>
            <person name="Zou P."/>
            <person name="Sun J."/>
            <person name="Wang Y."/>
            <person name="Huang J."/>
        </authorList>
    </citation>
    <scope>NUCLEOTIDE SEQUENCE [LARGE SCALE GENOMIC DNA]</scope>
    <source>
        <strain evidence="3 7">20160303005-1</strain>
    </source>
</reference>
<dbReference type="Proteomes" id="UP000321504">
    <property type="component" value="Unassembled WGS sequence"/>
</dbReference>
<dbReference type="Proteomes" id="UP000856022">
    <property type="component" value="Unassembled WGS sequence"/>
</dbReference>
<evidence type="ECO:0000313" key="6">
    <source>
        <dbReference type="Proteomes" id="UP000321504"/>
    </source>
</evidence>
<reference evidence="2 5" key="1">
    <citation type="submission" date="2015-08" db="EMBL/GenBank/DDBJ databases">
        <title>Draft Genome Sequences of Vibrio parahaemolyticus Strains.</title>
        <authorList>
            <person name="Gonzalez-Escalona N."/>
            <person name="DePaola A."/>
        </authorList>
    </citation>
    <scope>NUCLEOTIDE SEQUENCE [LARGE SCALE GENOMIC DNA]</scope>
    <source>
        <strain evidence="2 5">CFSAN001621</strain>
    </source>
</reference>
<evidence type="ECO:0000313" key="3">
    <source>
        <dbReference type="EMBL" id="QHH11528.1"/>
    </source>
</evidence>
<dbReference type="Proteomes" id="UP000191946">
    <property type="component" value="Unassembled WGS sequence"/>
</dbReference>
<keyword evidence="5" id="KW-1185">Reference proteome</keyword>
<protein>
    <recommendedName>
        <fullName evidence="8">Antibiotic biosynthesis monooxygenase</fullName>
    </recommendedName>
</protein>
<reference evidence="1" key="2">
    <citation type="journal article" date="2018" name="Genome Biol.">
        <title>SKESA: strategic k-mer extension for scrupulous assemblies.</title>
        <authorList>
            <person name="Souvorov A."/>
            <person name="Agarwala R."/>
            <person name="Lipman D.J."/>
        </authorList>
    </citation>
    <scope>NUCLEOTIDE SEQUENCE</scope>
    <source>
        <strain evidence="1">1930</strain>
    </source>
</reference>
<sequence length="104" mass="11955">METVIETVQFRLTAGTTEQDVIAAAKQSQTFVKNLPGFLYRSLSHEATDDVWTDIIYWRSMDDAKQAGKQIKQAVEFQPLLSMIDCESFELKHHNLKMCSELEK</sequence>
<name>A0A1E4UBC9_VIBPH</name>
<evidence type="ECO:0000313" key="7">
    <source>
        <dbReference type="Proteomes" id="UP000464718"/>
    </source>
</evidence>
<evidence type="ECO:0008006" key="8">
    <source>
        <dbReference type="Google" id="ProtNLM"/>
    </source>
</evidence>
<dbReference type="SUPFAM" id="SSF54909">
    <property type="entry name" value="Dimeric alpha+beta barrel"/>
    <property type="match status" value="1"/>
</dbReference>
<dbReference type="AlphaFoldDB" id="A0A1E4UBC9"/>
<evidence type="ECO:0000313" key="5">
    <source>
        <dbReference type="Proteomes" id="UP000191946"/>
    </source>
</evidence>
<reference evidence="1" key="5">
    <citation type="submission" date="2019-12" db="EMBL/GenBank/DDBJ databases">
        <authorList>
            <consortium name="NCBI Pathogen Detection Project"/>
        </authorList>
    </citation>
    <scope>NUCLEOTIDE SEQUENCE</scope>
    <source>
        <strain evidence="1">1930</strain>
    </source>
</reference>
<proteinExistence type="predicted"/>
<dbReference type="InterPro" id="IPR011008">
    <property type="entry name" value="Dimeric_a/b-barrel"/>
</dbReference>
<dbReference type="GeneID" id="57842390"/>
<evidence type="ECO:0000313" key="2">
    <source>
        <dbReference type="EMBL" id="OQJ99473.1"/>
    </source>
</evidence>
<dbReference type="EMBL" id="VRMQ01000001">
    <property type="protein sequence ID" value="TXN17478.1"/>
    <property type="molecule type" value="Genomic_DNA"/>
</dbReference>
<dbReference type="EMBL" id="DACQKT010000003">
    <property type="protein sequence ID" value="HAS6676793.1"/>
    <property type="molecule type" value="Genomic_DNA"/>
</dbReference>
<dbReference type="EMBL" id="LHQV01000015">
    <property type="protein sequence ID" value="OQJ99473.1"/>
    <property type="molecule type" value="Genomic_DNA"/>
</dbReference>
<evidence type="ECO:0000313" key="4">
    <source>
        <dbReference type="EMBL" id="TXN17478.1"/>
    </source>
</evidence>